<comment type="caution">
    <text evidence="2">The sequence shown here is derived from an EMBL/GenBank/DDBJ whole genome shotgun (WGS) entry which is preliminary data.</text>
</comment>
<sequence>MRNDYCHIVKENLRGCALTREDHRDNENTDHESVDFSEKMKNIKIIAVSLIVFTFLFHIQIKEFRLPIYDSYFKYHLPVKLGNDYYYSFKSTCSSTVDKRGPNQRVIAYSLYGNFSREDVFDKYVSPLKRTISLIPLIYPGWTVRIYHNLTSSEDLKIFSEDFHVDLCNATEIIQMRNLGDLFAMTWRWLPLLDDLVDTVMSRDADSAIISREKEAVTEWLASNKSFHIMRDHPAHCFFGYIMGCCWGVKVSQDRSSIVLSG</sequence>
<keyword evidence="1" id="KW-0472">Membrane</keyword>
<dbReference type="Proteomes" id="UP000789390">
    <property type="component" value="Unassembled WGS sequence"/>
</dbReference>
<dbReference type="OrthoDB" id="204305at2759"/>
<name>A0A8J2WHB4_9CRUS</name>
<evidence type="ECO:0000313" key="2">
    <source>
        <dbReference type="EMBL" id="CAH0101595.1"/>
    </source>
</evidence>
<protein>
    <submittedName>
        <fullName evidence="2">Uncharacterized protein</fullName>
    </submittedName>
</protein>
<keyword evidence="1" id="KW-0812">Transmembrane</keyword>
<reference evidence="2" key="1">
    <citation type="submission" date="2021-11" db="EMBL/GenBank/DDBJ databases">
        <authorList>
            <person name="Schell T."/>
        </authorList>
    </citation>
    <scope>NUCLEOTIDE SEQUENCE</scope>
    <source>
        <strain evidence="2">M5</strain>
    </source>
</reference>
<gene>
    <name evidence="2" type="ORF">DGAL_LOCUS3931</name>
</gene>
<feature type="transmembrane region" description="Helical" evidence="1">
    <location>
        <begin position="43"/>
        <end position="61"/>
    </location>
</feature>
<evidence type="ECO:0000256" key="1">
    <source>
        <dbReference type="SAM" id="Phobius"/>
    </source>
</evidence>
<dbReference type="EMBL" id="CAKKLH010000061">
    <property type="protein sequence ID" value="CAH0101595.1"/>
    <property type="molecule type" value="Genomic_DNA"/>
</dbReference>
<dbReference type="AlphaFoldDB" id="A0A8J2WHB4"/>
<keyword evidence="1" id="KW-1133">Transmembrane helix</keyword>
<evidence type="ECO:0000313" key="3">
    <source>
        <dbReference type="Proteomes" id="UP000789390"/>
    </source>
</evidence>
<proteinExistence type="predicted"/>
<accession>A0A8J2WHB4</accession>
<keyword evidence="3" id="KW-1185">Reference proteome</keyword>
<organism evidence="2 3">
    <name type="scientific">Daphnia galeata</name>
    <dbReference type="NCBI Taxonomy" id="27404"/>
    <lineage>
        <taxon>Eukaryota</taxon>
        <taxon>Metazoa</taxon>
        <taxon>Ecdysozoa</taxon>
        <taxon>Arthropoda</taxon>
        <taxon>Crustacea</taxon>
        <taxon>Branchiopoda</taxon>
        <taxon>Diplostraca</taxon>
        <taxon>Cladocera</taxon>
        <taxon>Anomopoda</taxon>
        <taxon>Daphniidae</taxon>
        <taxon>Daphnia</taxon>
    </lineage>
</organism>